<dbReference type="InterPro" id="IPR008756">
    <property type="entry name" value="Peptidase_M56"/>
</dbReference>
<dbReference type="CDD" id="cd07341">
    <property type="entry name" value="M56_BlaR1_MecR1_like"/>
    <property type="match status" value="1"/>
</dbReference>
<gene>
    <name evidence="3" type="primary">blaR1_2</name>
    <name evidence="4" type="synonym">blaR1_1</name>
    <name evidence="4" type="ORF">BWLFYP14_01391</name>
    <name evidence="3" type="ORF">ERS852478_01016</name>
</gene>
<dbReference type="Proteomes" id="UP000095431">
    <property type="component" value="Unassembled WGS sequence"/>
</dbReference>
<dbReference type="InterPro" id="IPR052173">
    <property type="entry name" value="Beta-lactam_resp_regulator"/>
</dbReference>
<dbReference type="EMBL" id="CYZN01000005">
    <property type="protein sequence ID" value="CUN76243.1"/>
    <property type="molecule type" value="Genomic_DNA"/>
</dbReference>
<dbReference type="Proteomes" id="UP000366766">
    <property type="component" value="Unassembled WGS sequence"/>
</dbReference>
<evidence type="ECO:0000259" key="2">
    <source>
        <dbReference type="Pfam" id="PF05569"/>
    </source>
</evidence>
<feature type="transmembrane region" description="Helical" evidence="1">
    <location>
        <begin position="6"/>
        <end position="25"/>
    </location>
</feature>
<sequence length="674" mass="76115">MSLLQMSFLGTVIILLIVVLRAVLINRLPKKTFLILWWIALIRLLVPFSIKSVTSIYSLLQSIYSDINPVRTAQTTTFLPIHGNMPEIANGLSEAMVQRTESISILSVIWLAGLLLCFGFFAVSYIKCYREFRFSLPVENDILEAWKEKHPLKRSLSIRQTETIAAPLSYGVIRPVILMPKNTEWKNIYQLRYVLEHEYVHIRRLDMLTKLIMIAAVCIHWFNPLVWVMYILFNRDLELSCDETVVRRFGMDIKSVYATALISMEEKKSGLTPLCNSFSKNAIEERIRAIMKIKKTSKFAVIISAVLVICVTGGFATSASSLEKKTETAQENGETTVALNEVNIREDESLSSSDVEWWTAEEYAKWLDEEKEVLQSMIGEKAYTGGDGWFVWTQEKVDETIALYEDNLQKIKDGMKLSKSSDDAVGITMAYSPENIEYAKQEAETVTENKDSNENVFSEEQLSEYAKAGITYQKETGFLMYDGKTIGYFRDEFKPGTYTISSKRGGTLRVEVQRENYGTITDVKAEPLSDDFWSEPAVLVESSGGEAVTADEMKGSVFEEGGSENIAADDMGEYSSEEGKGLNIAVPQEYADYGVSCDAQGNWVYNGKIIADLYDEGRGIFSNSNGTMYIEVTRDKSGKISSFQKVSKNRMQELFTEFNPEAETFDGYTSEAKH</sequence>
<evidence type="ECO:0000313" key="3">
    <source>
        <dbReference type="EMBL" id="CUN76243.1"/>
    </source>
</evidence>
<keyword evidence="1" id="KW-1133">Transmembrane helix</keyword>
<reference evidence="3 5" key="1">
    <citation type="submission" date="2015-09" db="EMBL/GenBank/DDBJ databases">
        <authorList>
            <consortium name="Pathogen Informatics"/>
        </authorList>
    </citation>
    <scope>NUCLEOTIDE SEQUENCE [LARGE SCALE GENOMIC DNA]</scope>
    <source>
        <strain evidence="3 5">2789STDY5834863</strain>
    </source>
</reference>
<dbReference type="EMBL" id="CABHOF010000032">
    <property type="protein sequence ID" value="VUX64415.1"/>
    <property type="molecule type" value="Genomic_DNA"/>
</dbReference>
<feature type="transmembrane region" description="Helical" evidence="1">
    <location>
        <begin position="211"/>
        <end position="233"/>
    </location>
</feature>
<evidence type="ECO:0000313" key="6">
    <source>
        <dbReference type="Proteomes" id="UP000366766"/>
    </source>
</evidence>
<dbReference type="Pfam" id="PF05569">
    <property type="entry name" value="Peptidase_M56"/>
    <property type="match status" value="1"/>
</dbReference>
<feature type="transmembrane region" description="Helical" evidence="1">
    <location>
        <begin position="32"/>
        <end position="50"/>
    </location>
</feature>
<feature type="transmembrane region" description="Helical" evidence="1">
    <location>
        <begin position="296"/>
        <end position="316"/>
    </location>
</feature>
<keyword evidence="1" id="KW-0472">Membrane</keyword>
<protein>
    <submittedName>
        <fullName evidence="3">Regulatory protein BlaR1</fullName>
    </submittedName>
</protein>
<feature type="transmembrane region" description="Helical" evidence="1">
    <location>
        <begin position="103"/>
        <end position="126"/>
    </location>
</feature>
<dbReference type="PANTHER" id="PTHR34978:SF3">
    <property type="entry name" value="SLR0241 PROTEIN"/>
    <property type="match status" value="1"/>
</dbReference>
<feature type="domain" description="Peptidase M56" evidence="2">
    <location>
        <begin position="3"/>
        <end position="290"/>
    </location>
</feature>
<dbReference type="PANTHER" id="PTHR34978">
    <property type="entry name" value="POSSIBLE SENSOR-TRANSDUCER PROTEIN BLAR"/>
    <property type="match status" value="1"/>
</dbReference>
<evidence type="ECO:0000313" key="4">
    <source>
        <dbReference type="EMBL" id="VUX64415.1"/>
    </source>
</evidence>
<keyword evidence="1" id="KW-0812">Transmembrane</keyword>
<dbReference type="AlphaFoldDB" id="A0A173ZK99"/>
<proteinExistence type="predicted"/>
<evidence type="ECO:0000313" key="5">
    <source>
        <dbReference type="Proteomes" id="UP000095431"/>
    </source>
</evidence>
<keyword evidence="6" id="KW-1185">Reference proteome</keyword>
<name>A0A173ZK99_9FIRM</name>
<dbReference type="eggNOG" id="COG4219">
    <property type="taxonomic scope" value="Bacteria"/>
</dbReference>
<accession>A0A173ZK99</accession>
<reference evidence="4 6" key="2">
    <citation type="submission" date="2019-07" db="EMBL/GenBank/DDBJ databases">
        <authorList>
            <person name="Chang H.-W."/>
            <person name="Raman A."/>
            <person name="Venkatesh S."/>
            <person name="Gehrig J."/>
        </authorList>
    </citation>
    <scope>NUCLEOTIDE SEQUENCE [LARGE SCALE GENOMIC DNA]</scope>
    <source>
        <strain evidence="4">Blautia_wexlerae_LFYP_14</strain>
    </source>
</reference>
<evidence type="ECO:0000256" key="1">
    <source>
        <dbReference type="SAM" id="Phobius"/>
    </source>
</evidence>
<organism evidence="3 5">
    <name type="scientific">Blautia wexlerae</name>
    <dbReference type="NCBI Taxonomy" id="418240"/>
    <lineage>
        <taxon>Bacteria</taxon>
        <taxon>Bacillati</taxon>
        <taxon>Bacillota</taxon>
        <taxon>Clostridia</taxon>
        <taxon>Lachnospirales</taxon>
        <taxon>Lachnospiraceae</taxon>
        <taxon>Blautia</taxon>
    </lineage>
</organism>